<accession>A0A832YT57</accession>
<proteinExistence type="inferred from homology"/>
<evidence type="ECO:0000256" key="7">
    <source>
        <dbReference type="ARBA" id="ARBA00023004"/>
    </source>
</evidence>
<dbReference type="UniPathway" id="UPA00559"/>
<dbReference type="Gene3D" id="3.40.50.11840">
    <property type="entry name" value="Diphthamide synthesis DPH1/DPH2 domain 1"/>
    <property type="match status" value="1"/>
</dbReference>
<dbReference type="NCBIfam" id="TIGR00322">
    <property type="entry name" value="diphth2_R"/>
    <property type="match status" value="1"/>
</dbReference>
<organism evidence="11 12">
    <name type="scientific">Methanothermococcus okinawensis</name>
    <dbReference type="NCBI Taxonomy" id="155863"/>
    <lineage>
        <taxon>Archaea</taxon>
        <taxon>Methanobacteriati</taxon>
        <taxon>Methanobacteriota</taxon>
        <taxon>Methanomada group</taxon>
        <taxon>Methanococci</taxon>
        <taxon>Methanococcales</taxon>
        <taxon>Methanococcaceae</taxon>
        <taxon>Methanothermococcus</taxon>
    </lineage>
</organism>
<dbReference type="InterPro" id="IPR042264">
    <property type="entry name" value="DPH1/DPH2_2"/>
</dbReference>
<comment type="catalytic activity">
    <reaction evidence="9 10">
        <text>L-histidyl-[translation elongation factor 2] + S-adenosyl-L-methionine = 2-[(3S)-amino-3-carboxypropyl]-L-histidyl-[translation elongation factor 2] + S-methyl-5'-thioadenosine + H(+)</text>
        <dbReference type="Rhea" id="RHEA:36783"/>
        <dbReference type="Rhea" id="RHEA-COMP:9748"/>
        <dbReference type="Rhea" id="RHEA-COMP:9749"/>
        <dbReference type="ChEBI" id="CHEBI:15378"/>
        <dbReference type="ChEBI" id="CHEBI:17509"/>
        <dbReference type="ChEBI" id="CHEBI:29979"/>
        <dbReference type="ChEBI" id="CHEBI:59789"/>
        <dbReference type="ChEBI" id="CHEBI:73995"/>
        <dbReference type="EC" id="2.5.1.108"/>
    </reaction>
</comment>
<sequence>MWDLERDRVINGIIKHNAKRVLFQGPEGLKRDLEKEIGDIAKYFESTGRDVELILWGGSSFGACDICDMEVKHLNIDLILHYGHEELPYSKSEIPIIYIPVYYNPDREHLMGIINDINKILKKQEQFPIITTTIQFKKILREYNPIVILGCRTNINEDMAKDRNIIYIGSGRFHPLMLAYKFKKEITLYNPITRNYSKIEENDVDKFIKRRLGVISKLHLCPPKKIGVILSTKRGQCRINVFNNIIKTLREKNINYIPIVLNNISPESLIYDDIDAYIICACPRIVLDDHINYKRVILTPKEFEMYINNDFNYVFDEVFLDDFMY</sequence>
<dbReference type="EC" id="2.5.1.108" evidence="3 10"/>
<evidence type="ECO:0000256" key="8">
    <source>
        <dbReference type="ARBA" id="ARBA00023014"/>
    </source>
</evidence>
<dbReference type="Proteomes" id="UP000605144">
    <property type="component" value="Unassembled WGS sequence"/>
</dbReference>
<dbReference type="PANTHER" id="PTHR10762:SF1">
    <property type="entry name" value="2-(3-AMINO-3-CARBOXYPROPYL)HISTIDINE SYNTHASE SUBUNIT 1"/>
    <property type="match status" value="1"/>
</dbReference>
<keyword evidence="6 10" id="KW-0479">Metal-binding</keyword>
<dbReference type="GO" id="GO:0046872">
    <property type="term" value="F:metal ion binding"/>
    <property type="evidence" value="ECO:0007669"/>
    <property type="project" value="UniProtKB-KW"/>
</dbReference>
<evidence type="ECO:0000256" key="1">
    <source>
        <dbReference type="ARBA" id="ARBA00001966"/>
    </source>
</evidence>
<dbReference type="InterPro" id="IPR016435">
    <property type="entry name" value="DPH1/DPH2"/>
</dbReference>
<keyword evidence="7 10" id="KW-0408">Iron</keyword>
<dbReference type="PANTHER" id="PTHR10762">
    <property type="entry name" value="DIPHTHAMIDE BIOSYNTHESIS PROTEIN"/>
    <property type="match status" value="1"/>
</dbReference>
<keyword evidence="8 10" id="KW-0411">Iron-sulfur</keyword>
<dbReference type="InterPro" id="IPR042265">
    <property type="entry name" value="DPH1/DPH2_3"/>
</dbReference>
<keyword evidence="10" id="KW-0004">4Fe-4S</keyword>
<evidence type="ECO:0000313" key="12">
    <source>
        <dbReference type="Proteomes" id="UP000605144"/>
    </source>
</evidence>
<dbReference type="Gene3D" id="3.40.50.11860">
    <property type="entry name" value="Diphthamide synthesis DPH1/DPH2 domain 3"/>
    <property type="match status" value="1"/>
</dbReference>
<reference evidence="11" key="1">
    <citation type="journal article" date="2020" name="ISME J.">
        <title>Gammaproteobacteria mediating utilization of methyl-, sulfur- and petroleum organic compounds in deep ocean hydrothermal plumes.</title>
        <authorList>
            <person name="Zhou Z."/>
            <person name="Liu Y."/>
            <person name="Pan J."/>
            <person name="Cron B.R."/>
            <person name="Toner B.M."/>
            <person name="Anantharaman K."/>
            <person name="Breier J.A."/>
            <person name="Dick G.J."/>
            <person name="Li M."/>
        </authorList>
    </citation>
    <scope>NUCLEOTIDE SEQUENCE</scope>
    <source>
        <strain evidence="11">SZUA-1385</strain>
    </source>
</reference>
<comment type="function">
    <text evidence="10">Catalyzes the first step of diphthamide biosynthesis, i.e. the transfer of the 3-amino-3-carboxypropyl group from S-adenosyl-L-methionine (SAM) to the C2 position of the imidazole ring of the target histidine residue in translation elongation factor 2 (EF-2).</text>
</comment>
<keyword evidence="4 10" id="KW-0808">Transferase</keyword>
<evidence type="ECO:0000256" key="10">
    <source>
        <dbReference type="PIRNR" id="PIRNR004967"/>
    </source>
</evidence>
<comment type="similarity">
    <text evidence="10">Belongs to the DPH1/DPH2 family.</text>
</comment>
<dbReference type="SFLD" id="SFLDS00032">
    <property type="entry name" value="Radical_SAM_3-amino-3-carboxyp"/>
    <property type="match status" value="1"/>
</dbReference>
<dbReference type="Gene3D" id="3.40.50.11850">
    <property type="entry name" value="Diphthamide synthesis DPH1/DPH2 domain 2"/>
    <property type="match status" value="1"/>
</dbReference>
<evidence type="ECO:0000256" key="4">
    <source>
        <dbReference type="ARBA" id="ARBA00022679"/>
    </source>
</evidence>
<evidence type="ECO:0000256" key="2">
    <source>
        <dbReference type="ARBA" id="ARBA00005156"/>
    </source>
</evidence>
<evidence type="ECO:0000313" key="11">
    <source>
        <dbReference type="EMBL" id="HIP17690.1"/>
    </source>
</evidence>
<comment type="caution">
    <text evidence="11">The sequence shown here is derived from an EMBL/GenBank/DDBJ whole genome shotgun (WGS) entry which is preliminary data.</text>
</comment>
<evidence type="ECO:0000256" key="9">
    <source>
        <dbReference type="ARBA" id="ARBA00048403"/>
    </source>
</evidence>
<protein>
    <recommendedName>
        <fullName evidence="3 10">2-(3-amino-3-carboxypropyl)histidine synthase</fullName>
        <ecNumber evidence="3 10">2.5.1.108</ecNumber>
    </recommendedName>
</protein>
<comment type="cofactor">
    <cofactor evidence="1 10">
        <name>[4Fe-4S] cluster</name>
        <dbReference type="ChEBI" id="CHEBI:49883"/>
    </cofactor>
</comment>
<keyword evidence="5 10" id="KW-0949">S-adenosyl-L-methionine</keyword>
<dbReference type="GO" id="GO:0051539">
    <property type="term" value="F:4 iron, 4 sulfur cluster binding"/>
    <property type="evidence" value="ECO:0007669"/>
    <property type="project" value="UniProtKB-UniRule"/>
</dbReference>
<dbReference type="Pfam" id="PF01866">
    <property type="entry name" value="Diphthamide_syn"/>
    <property type="match status" value="1"/>
</dbReference>
<dbReference type="NCBIfam" id="TIGR03682">
    <property type="entry name" value="arCOG04112"/>
    <property type="match status" value="1"/>
</dbReference>
<gene>
    <name evidence="11" type="primary">dph2</name>
    <name evidence="11" type="ORF">EYG76_05295</name>
</gene>
<dbReference type="GO" id="GO:0017183">
    <property type="term" value="P:protein histidyl modification to diphthamide"/>
    <property type="evidence" value="ECO:0007669"/>
    <property type="project" value="UniProtKB-UniRule"/>
</dbReference>
<dbReference type="AlphaFoldDB" id="A0A832YT57"/>
<dbReference type="InterPro" id="IPR035435">
    <property type="entry name" value="DPH1/DPH2_euk_archaea"/>
</dbReference>
<evidence type="ECO:0000256" key="5">
    <source>
        <dbReference type="ARBA" id="ARBA00022691"/>
    </source>
</evidence>
<evidence type="ECO:0000256" key="3">
    <source>
        <dbReference type="ARBA" id="ARBA00012221"/>
    </source>
</evidence>
<dbReference type="PIRSF" id="PIRSF004967">
    <property type="entry name" value="DPH1"/>
    <property type="match status" value="1"/>
</dbReference>
<dbReference type="InterPro" id="IPR022428">
    <property type="entry name" value="Dph2_arc"/>
</dbReference>
<dbReference type="EMBL" id="DQSV01000098">
    <property type="protein sequence ID" value="HIP17690.1"/>
    <property type="molecule type" value="Genomic_DNA"/>
</dbReference>
<dbReference type="GO" id="GO:0090560">
    <property type="term" value="F:2-(3-amino-3-carboxypropyl)histidine synthase activity"/>
    <property type="evidence" value="ECO:0007669"/>
    <property type="project" value="UniProtKB-UniRule"/>
</dbReference>
<comment type="pathway">
    <text evidence="2 10">Protein modification; peptidyl-diphthamide biosynthesis.</text>
</comment>
<dbReference type="InterPro" id="IPR042263">
    <property type="entry name" value="DPH1/DPH2_1"/>
</dbReference>
<name>A0A832YT57_9EURY</name>
<evidence type="ECO:0000256" key="6">
    <source>
        <dbReference type="ARBA" id="ARBA00022723"/>
    </source>
</evidence>